<dbReference type="AlphaFoldDB" id="A0A438I9T5"/>
<feature type="domain" description="CCHC-type" evidence="7">
    <location>
        <begin position="213"/>
        <end position="228"/>
    </location>
</feature>
<dbReference type="GO" id="GO:0015074">
    <property type="term" value="P:DNA integration"/>
    <property type="evidence" value="ECO:0007669"/>
    <property type="project" value="InterPro"/>
</dbReference>
<feature type="compositionally biased region" description="Low complexity" evidence="6">
    <location>
        <begin position="193"/>
        <end position="203"/>
    </location>
</feature>
<dbReference type="SUPFAM" id="SSF56672">
    <property type="entry name" value="DNA/RNA polymerases"/>
    <property type="match status" value="1"/>
</dbReference>
<sequence>MTSFNPLANILTQNKLEGATQDQIKAHQKWVKADEMARCYILASMSNVLQHQHQKMDTAYDILENLKEMFGDQTSAARQNALREILTSKMEEGTQVRTHVLKMMSLMNDMEVLGAEVDKATHIEMVLNTLPPSFQQFRLNYNMNKMDFTLSKLLNELVAAETIIKQGAAPVVLNIERASSSVQKKGKKKKNVKPNNNGAAKGVNGVVKKPKGKCFHCKQPGHWKLQCPTWLAKKKQDSGATNHVCNSLQGFQETRQLSKGEVNIFLGDGTEVAVLAVGNIALNFKNNRTLILKNVLYVPSIRRNLISVSSLITPELQLTNSEVNNFDIVAPLKRKRPIELSYTYLWHLRLGHINLDRISLLVKDGPLSSLKVEALPTCESCLEGKMTKRPFPLKGNRANDVLELIHSDLCGPMSVQARGGFEYFVTFTDDYSRYGYIYLLRRKSECFEKFKAFKAETEKRHGKYIKTLRSDRGGEYISREFINFLSEQGITSQLSAPGMPQQNGVAERRNRTLMEMVRSMMSYSDLPISFWGHAIETAAYILNLVPSKSVPKTPTELWTGRTKGGLFYSPKDKKIIVSTNAHYLEEDYIRNHIPKSQLALNELRGDTIPTRIFPSEHEPEPFMVGADIPLHQRSGRNVSGPEFETSDISLPVGDEENVEAPVHVPFEEHIDEVQDVVPPVIDLLALQPQIPEEVNTEPVCYDDALQDKDVDKWLVAMKSKMESMYSNQVWELVEPPKGVKPIGCKWIYKKKRGIDGKVQTYKARLVAKGYTQKEGIDYEENFSPVAMLKSIRILLSIAAYFDYEIWQMDVKTAFLNGSLDECIYMKQPEGFITNGQEHLLCKLNRSIYGLKQASRSWNTCFDQTIKTFGFDQCHDESCVYKEWNGKKVVFLVLYVDDILLIGNCIGMLTSVKDWLSQRFDMKDLGEAAHILGIKLMQNRKKRMIGLSQALYIDTILNRFNMQGSKKGFLPFRHGIALSKDQSPKTPEEIESMKAVPYASAVGSLMYAMLCTRPDICFAVGMVSRFQSNPGREHWTAVKHIIKYLKRTRDYMLVFQSENLVPIGYTDSDFQSDQDSRKSTSGNVFVLGGGAISWRSIKKTCVADSTMEAEYVAASEAAKEAVWLRNFLLDLGVVPSVQSPITLYCDNSGAVANSKEPRSHKRAKHIERKYHLIRDIVQRGDVVVMKIASENNLADPFTKSLSSTTFERHVEGMGVKVADAWL</sequence>
<evidence type="ECO:0000256" key="3">
    <source>
        <dbReference type="ARBA" id="ARBA00022750"/>
    </source>
</evidence>
<dbReference type="Pfam" id="PF07727">
    <property type="entry name" value="RVT_2"/>
    <property type="match status" value="1"/>
</dbReference>
<dbReference type="Gene3D" id="3.30.420.10">
    <property type="entry name" value="Ribonuclease H-like superfamily/Ribonuclease H"/>
    <property type="match status" value="1"/>
</dbReference>
<evidence type="ECO:0000313" key="9">
    <source>
        <dbReference type="EMBL" id="RVW93476.1"/>
    </source>
</evidence>
<dbReference type="GO" id="GO:0004190">
    <property type="term" value="F:aspartic-type endopeptidase activity"/>
    <property type="evidence" value="ECO:0007669"/>
    <property type="project" value="UniProtKB-KW"/>
</dbReference>
<evidence type="ECO:0000256" key="5">
    <source>
        <dbReference type="PROSITE-ProRule" id="PRU00047"/>
    </source>
</evidence>
<dbReference type="InterPro" id="IPR054722">
    <property type="entry name" value="PolX-like_BBD"/>
</dbReference>
<dbReference type="InterPro" id="IPR013103">
    <property type="entry name" value="RVT_2"/>
</dbReference>
<gene>
    <name evidence="9" type="primary">POLX_4235</name>
    <name evidence="9" type="ORF">CK203_035020</name>
</gene>
<name>A0A438I9T5_VITVI</name>
<dbReference type="InterPro" id="IPR043502">
    <property type="entry name" value="DNA/RNA_pol_sf"/>
</dbReference>
<dbReference type="InterPro" id="IPR036397">
    <property type="entry name" value="RNaseH_sf"/>
</dbReference>
<dbReference type="Pfam" id="PF13976">
    <property type="entry name" value="gag_pre-integrs"/>
    <property type="match status" value="1"/>
</dbReference>
<dbReference type="SMART" id="SM00343">
    <property type="entry name" value="ZnF_C2HC"/>
    <property type="match status" value="1"/>
</dbReference>
<keyword evidence="5" id="KW-0863">Zinc-finger</keyword>
<evidence type="ECO:0000313" key="10">
    <source>
        <dbReference type="Proteomes" id="UP000288805"/>
    </source>
</evidence>
<keyword evidence="1" id="KW-0645">Protease</keyword>
<dbReference type="CDD" id="cd09272">
    <property type="entry name" value="RNase_HI_RT_Ty1"/>
    <property type="match status" value="1"/>
</dbReference>
<dbReference type="GO" id="GO:0008270">
    <property type="term" value="F:zinc ion binding"/>
    <property type="evidence" value="ECO:0007669"/>
    <property type="project" value="UniProtKB-KW"/>
</dbReference>
<keyword evidence="5" id="KW-0862">Zinc</keyword>
<dbReference type="PANTHER" id="PTHR42648">
    <property type="entry name" value="TRANSPOSASE, PUTATIVE-RELATED"/>
    <property type="match status" value="1"/>
</dbReference>
<organism evidence="9 10">
    <name type="scientific">Vitis vinifera</name>
    <name type="common">Grape</name>
    <dbReference type="NCBI Taxonomy" id="29760"/>
    <lineage>
        <taxon>Eukaryota</taxon>
        <taxon>Viridiplantae</taxon>
        <taxon>Streptophyta</taxon>
        <taxon>Embryophyta</taxon>
        <taxon>Tracheophyta</taxon>
        <taxon>Spermatophyta</taxon>
        <taxon>Magnoliopsida</taxon>
        <taxon>eudicotyledons</taxon>
        <taxon>Gunneridae</taxon>
        <taxon>Pentapetalae</taxon>
        <taxon>rosids</taxon>
        <taxon>Vitales</taxon>
        <taxon>Vitaceae</taxon>
        <taxon>Viteae</taxon>
        <taxon>Vitis</taxon>
    </lineage>
</organism>
<keyword evidence="2" id="KW-0479">Metal-binding</keyword>
<dbReference type="SUPFAM" id="SSF57756">
    <property type="entry name" value="Retrovirus zinc finger-like domains"/>
    <property type="match status" value="1"/>
</dbReference>
<dbReference type="Pfam" id="PF22936">
    <property type="entry name" value="Pol_BBD"/>
    <property type="match status" value="1"/>
</dbReference>
<dbReference type="InterPro" id="IPR001584">
    <property type="entry name" value="Integrase_cat-core"/>
</dbReference>
<dbReference type="PROSITE" id="PS50994">
    <property type="entry name" value="INTEGRASE"/>
    <property type="match status" value="1"/>
</dbReference>
<dbReference type="SUPFAM" id="SSF53098">
    <property type="entry name" value="Ribonuclease H-like"/>
    <property type="match status" value="1"/>
</dbReference>
<dbReference type="GO" id="GO:0003676">
    <property type="term" value="F:nucleic acid binding"/>
    <property type="evidence" value="ECO:0007669"/>
    <property type="project" value="InterPro"/>
</dbReference>
<dbReference type="PANTHER" id="PTHR42648:SF27">
    <property type="entry name" value="RNA-DIRECTED DNA POLYMERASE"/>
    <property type="match status" value="1"/>
</dbReference>
<dbReference type="PROSITE" id="PS50158">
    <property type="entry name" value="ZF_CCHC"/>
    <property type="match status" value="1"/>
</dbReference>
<evidence type="ECO:0000256" key="1">
    <source>
        <dbReference type="ARBA" id="ARBA00022670"/>
    </source>
</evidence>
<dbReference type="EMBL" id="QGNW01000129">
    <property type="protein sequence ID" value="RVW93476.1"/>
    <property type="molecule type" value="Genomic_DNA"/>
</dbReference>
<dbReference type="InterPro" id="IPR025724">
    <property type="entry name" value="GAG-pre-integrase_dom"/>
</dbReference>
<accession>A0A438I9T5</accession>
<reference evidence="9 10" key="1">
    <citation type="journal article" date="2018" name="PLoS Genet.">
        <title>Population sequencing reveals clonal diversity and ancestral inbreeding in the grapevine cultivar Chardonnay.</title>
        <authorList>
            <person name="Roach M.J."/>
            <person name="Johnson D.L."/>
            <person name="Bohlmann J."/>
            <person name="van Vuuren H.J."/>
            <person name="Jones S.J."/>
            <person name="Pretorius I.S."/>
            <person name="Schmidt S.A."/>
            <person name="Borneman A.R."/>
        </authorList>
    </citation>
    <scope>NUCLEOTIDE SEQUENCE [LARGE SCALE GENOMIC DNA]</scope>
    <source>
        <strain evidence="10">cv. Chardonnay</strain>
        <tissue evidence="9">Leaf</tissue>
    </source>
</reference>
<keyword evidence="4" id="KW-0378">Hydrolase</keyword>
<comment type="caution">
    <text evidence="9">The sequence shown here is derived from an EMBL/GenBank/DDBJ whole genome shotgun (WGS) entry which is preliminary data.</text>
</comment>
<dbReference type="Gene3D" id="4.10.60.10">
    <property type="entry name" value="Zinc finger, CCHC-type"/>
    <property type="match status" value="1"/>
</dbReference>
<proteinExistence type="predicted"/>
<dbReference type="GO" id="GO:0006508">
    <property type="term" value="P:proteolysis"/>
    <property type="evidence" value="ECO:0007669"/>
    <property type="project" value="UniProtKB-KW"/>
</dbReference>
<feature type="domain" description="Integrase catalytic" evidence="8">
    <location>
        <begin position="386"/>
        <end position="562"/>
    </location>
</feature>
<keyword evidence="3" id="KW-0064">Aspartyl protease</keyword>
<feature type="region of interest" description="Disordered" evidence="6">
    <location>
        <begin position="182"/>
        <end position="203"/>
    </location>
</feature>
<protein>
    <submittedName>
        <fullName evidence="9">Retrovirus-related Pol polyprotein from transposon TNT 1-94</fullName>
    </submittedName>
</protein>
<evidence type="ECO:0000259" key="8">
    <source>
        <dbReference type="PROSITE" id="PS50994"/>
    </source>
</evidence>
<evidence type="ECO:0000256" key="4">
    <source>
        <dbReference type="ARBA" id="ARBA00022801"/>
    </source>
</evidence>
<evidence type="ECO:0000256" key="6">
    <source>
        <dbReference type="SAM" id="MobiDB-lite"/>
    </source>
</evidence>
<dbReference type="Pfam" id="PF14223">
    <property type="entry name" value="Retrotran_gag_2"/>
    <property type="match status" value="1"/>
</dbReference>
<dbReference type="InterPro" id="IPR039537">
    <property type="entry name" value="Retrotran_Ty1/copia-like"/>
</dbReference>
<evidence type="ECO:0000256" key="2">
    <source>
        <dbReference type="ARBA" id="ARBA00022723"/>
    </source>
</evidence>
<dbReference type="InterPro" id="IPR036875">
    <property type="entry name" value="Znf_CCHC_sf"/>
</dbReference>
<dbReference type="InterPro" id="IPR012337">
    <property type="entry name" value="RNaseH-like_sf"/>
</dbReference>
<dbReference type="Proteomes" id="UP000288805">
    <property type="component" value="Unassembled WGS sequence"/>
</dbReference>
<evidence type="ECO:0000259" key="7">
    <source>
        <dbReference type="PROSITE" id="PS50158"/>
    </source>
</evidence>
<dbReference type="InterPro" id="IPR001878">
    <property type="entry name" value="Znf_CCHC"/>
</dbReference>
<dbReference type="Pfam" id="PF00665">
    <property type="entry name" value="rve"/>
    <property type="match status" value="1"/>
</dbReference>